<organism evidence="7 8">
    <name type="scientific">Solimonas terrae</name>
    <dbReference type="NCBI Taxonomy" id="1396819"/>
    <lineage>
        <taxon>Bacteria</taxon>
        <taxon>Pseudomonadati</taxon>
        <taxon>Pseudomonadota</taxon>
        <taxon>Gammaproteobacteria</taxon>
        <taxon>Nevskiales</taxon>
        <taxon>Nevskiaceae</taxon>
        <taxon>Solimonas</taxon>
    </lineage>
</organism>
<dbReference type="InterPro" id="IPR009057">
    <property type="entry name" value="Homeodomain-like_sf"/>
</dbReference>
<dbReference type="InterPro" id="IPR050109">
    <property type="entry name" value="HTH-type_TetR-like_transc_reg"/>
</dbReference>
<dbReference type="Pfam" id="PF00440">
    <property type="entry name" value="TetR_N"/>
    <property type="match status" value="1"/>
</dbReference>
<dbReference type="EMBL" id="JAAMOW010000001">
    <property type="protein sequence ID" value="NGY03293.1"/>
    <property type="molecule type" value="Genomic_DNA"/>
</dbReference>
<evidence type="ECO:0000256" key="4">
    <source>
        <dbReference type="PROSITE-ProRule" id="PRU00335"/>
    </source>
</evidence>
<dbReference type="RefSeq" id="WP_166250714.1">
    <property type="nucleotide sequence ID" value="NZ_JAAMOW010000001.1"/>
</dbReference>
<keyword evidence="1" id="KW-0805">Transcription regulation</keyword>
<keyword evidence="3" id="KW-0804">Transcription</keyword>
<dbReference type="AlphaFoldDB" id="A0A6M2BMP8"/>
<sequence length="215" mass="23590">MQRNPRGRPRKYSDELLVEAALRVMGRDGYKALTIRALADELGITHSALYTYVGAVEDIEKMAVHRLTSQLPLPHSSSVPALRQELLAYLHAAQRLLRLHPGVVLSRPGSAASGIFREISDAWNRALLPHVPNQRTLHLALGALVGTVLLIVEGERLLEPDSAGKRRKSSTGKPSANAAMQPIADRWLDDLVDLVLPELSIAKKGRKPASSRSRK</sequence>
<comment type="caution">
    <text evidence="7">The sequence shown here is derived from an EMBL/GenBank/DDBJ whole genome shotgun (WGS) entry which is preliminary data.</text>
</comment>
<dbReference type="PANTHER" id="PTHR30055">
    <property type="entry name" value="HTH-TYPE TRANSCRIPTIONAL REGULATOR RUTR"/>
    <property type="match status" value="1"/>
</dbReference>
<dbReference type="InterPro" id="IPR001647">
    <property type="entry name" value="HTH_TetR"/>
</dbReference>
<dbReference type="Gene3D" id="1.10.357.10">
    <property type="entry name" value="Tetracycline Repressor, domain 2"/>
    <property type="match status" value="1"/>
</dbReference>
<proteinExistence type="predicted"/>
<accession>A0A6M2BMP8</accession>
<evidence type="ECO:0000259" key="6">
    <source>
        <dbReference type="PROSITE" id="PS50977"/>
    </source>
</evidence>
<dbReference type="PROSITE" id="PS50977">
    <property type="entry name" value="HTH_TETR_2"/>
    <property type="match status" value="1"/>
</dbReference>
<name>A0A6M2BMP8_9GAMM</name>
<evidence type="ECO:0000313" key="8">
    <source>
        <dbReference type="Proteomes" id="UP000472676"/>
    </source>
</evidence>
<keyword evidence="2 4" id="KW-0238">DNA-binding</keyword>
<protein>
    <submittedName>
        <fullName evidence="7">TetR/AcrR family transcriptional regulator</fullName>
    </submittedName>
</protein>
<reference evidence="7 8" key="1">
    <citation type="journal article" date="2014" name="Int. J. Syst. Evol. Microbiol.">
        <title>Solimonas terrae sp. nov., isolated from soil.</title>
        <authorList>
            <person name="Kim S.J."/>
            <person name="Moon J.Y."/>
            <person name="Weon H.Y."/>
            <person name="Ahn J.H."/>
            <person name="Chen W.M."/>
            <person name="Kwon S.W."/>
        </authorList>
    </citation>
    <scope>NUCLEOTIDE SEQUENCE [LARGE SCALE GENOMIC DNA]</scope>
    <source>
        <strain evidence="7 8">KIS83-12</strain>
    </source>
</reference>
<gene>
    <name evidence="7" type="ORF">G7Y85_00800</name>
</gene>
<dbReference type="GO" id="GO:0003700">
    <property type="term" value="F:DNA-binding transcription factor activity"/>
    <property type="evidence" value="ECO:0007669"/>
    <property type="project" value="TreeGrafter"/>
</dbReference>
<evidence type="ECO:0000256" key="3">
    <source>
        <dbReference type="ARBA" id="ARBA00023163"/>
    </source>
</evidence>
<feature type="region of interest" description="Disordered" evidence="5">
    <location>
        <begin position="161"/>
        <end position="180"/>
    </location>
</feature>
<evidence type="ECO:0000256" key="5">
    <source>
        <dbReference type="SAM" id="MobiDB-lite"/>
    </source>
</evidence>
<feature type="domain" description="HTH tetR-type" evidence="6">
    <location>
        <begin position="11"/>
        <end position="71"/>
    </location>
</feature>
<dbReference type="GO" id="GO:0000976">
    <property type="term" value="F:transcription cis-regulatory region binding"/>
    <property type="evidence" value="ECO:0007669"/>
    <property type="project" value="TreeGrafter"/>
</dbReference>
<feature type="DNA-binding region" description="H-T-H motif" evidence="4">
    <location>
        <begin position="34"/>
        <end position="53"/>
    </location>
</feature>
<dbReference type="Proteomes" id="UP000472676">
    <property type="component" value="Unassembled WGS sequence"/>
</dbReference>
<keyword evidence="8" id="KW-1185">Reference proteome</keyword>
<evidence type="ECO:0000256" key="2">
    <source>
        <dbReference type="ARBA" id="ARBA00023125"/>
    </source>
</evidence>
<dbReference type="SUPFAM" id="SSF46689">
    <property type="entry name" value="Homeodomain-like"/>
    <property type="match status" value="1"/>
</dbReference>
<dbReference type="PANTHER" id="PTHR30055:SF234">
    <property type="entry name" value="HTH-TYPE TRANSCRIPTIONAL REGULATOR BETI"/>
    <property type="match status" value="1"/>
</dbReference>
<evidence type="ECO:0000256" key="1">
    <source>
        <dbReference type="ARBA" id="ARBA00023015"/>
    </source>
</evidence>
<evidence type="ECO:0000313" key="7">
    <source>
        <dbReference type="EMBL" id="NGY03293.1"/>
    </source>
</evidence>